<feature type="domain" description="DUF4367" evidence="3">
    <location>
        <begin position="212"/>
        <end position="325"/>
    </location>
</feature>
<feature type="compositionally biased region" description="Basic and acidic residues" evidence="1">
    <location>
        <begin position="87"/>
        <end position="107"/>
    </location>
</feature>
<dbReference type="Pfam" id="PF14285">
    <property type="entry name" value="DUF4367"/>
    <property type="match status" value="1"/>
</dbReference>
<organism evidence="4 5">
    <name type="scientific">Blautia obeum</name>
    <dbReference type="NCBI Taxonomy" id="40520"/>
    <lineage>
        <taxon>Bacteria</taxon>
        <taxon>Bacillati</taxon>
        <taxon>Bacillota</taxon>
        <taxon>Clostridia</taxon>
        <taxon>Lachnospirales</taxon>
        <taxon>Lachnospiraceae</taxon>
        <taxon>Blautia</taxon>
    </lineage>
</organism>
<evidence type="ECO:0000256" key="1">
    <source>
        <dbReference type="SAM" id="MobiDB-lite"/>
    </source>
</evidence>
<protein>
    <recommendedName>
        <fullName evidence="3">DUF4367 domain-containing protein</fullName>
    </recommendedName>
</protein>
<feature type="transmembrane region" description="Helical" evidence="2">
    <location>
        <begin position="139"/>
        <end position="158"/>
    </location>
</feature>
<dbReference type="InterPro" id="IPR025377">
    <property type="entry name" value="DUF4367"/>
</dbReference>
<keyword evidence="2" id="KW-0812">Transmembrane</keyword>
<name>A0A174TGL8_9FIRM</name>
<gene>
    <name evidence="4" type="ORF">ERS852533_03639</name>
</gene>
<proteinExistence type="predicted"/>
<feature type="compositionally biased region" description="Acidic residues" evidence="1">
    <location>
        <begin position="13"/>
        <end position="22"/>
    </location>
</feature>
<dbReference type="Proteomes" id="UP000095413">
    <property type="component" value="Unassembled WGS sequence"/>
</dbReference>
<feature type="region of interest" description="Disordered" evidence="1">
    <location>
        <begin position="85"/>
        <end position="107"/>
    </location>
</feature>
<keyword evidence="2" id="KW-0472">Membrane</keyword>
<dbReference type="OrthoDB" id="1976335at2"/>
<dbReference type="RefSeq" id="WP_055057116.1">
    <property type="nucleotide sequence ID" value="NZ_CZBA01000038.1"/>
</dbReference>
<evidence type="ECO:0000256" key="2">
    <source>
        <dbReference type="SAM" id="Phobius"/>
    </source>
</evidence>
<dbReference type="EMBL" id="CZBA01000038">
    <property type="protein sequence ID" value="CUQ07287.1"/>
    <property type="molecule type" value="Genomic_DNA"/>
</dbReference>
<sequence>MKKEFEKEQNDNQIDDAFLDMPDMEDDEKFRQWLEEEYLKEADAIEESLFDGRKFEDNQDIVEKLSVSRESFYQRAREEGLLEDVADEKAEDEKNTEEAAPESTEKKILEFRKNAGVSKNPARDANRNSGKRKHSYVRFGRIAGIAGLCLICVFAASMSSEANRKYLVNSVRILSGNDSQFISYNDDSNENASTKESDAIADIEEKLDIKMPEFYYRPYGMEFLDYEINENALYAKVEYNYQQNILVFYADKQNEGTASNVRSLNGDEEIVYDITKGDVKVVIKELKDEKEDKSTYMASWEARDAIYYFLGKIQLDELKKFIEYMKF</sequence>
<evidence type="ECO:0000313" key="4">
    <source>
        <dbReference type="EMBL" id="CUQ07287.1"/>
    </source>
</evidence>
<evidence type="ECO:0000259" key="3">
    <source>
        <dbReference type="Pfam" id="PF14285"/>
    </source>
</evidence>
<keyword evidence="2" id="KW-1133">Transmembrane helix</keyword>
<reference evidence="4 5" key="1">
    <citation type="submission" date="2015-09" db="EMBL/GenBank/DDBJ databases">
        <authorList>
            <consortium name="Pathogen Informatics"/>
        </authorList>
    </citation>
    <scope>NUCLEOTIDE SEQUENCE [LARGE SCALE GENOMIC DNA]</scope>
    <source>
        <strain evidence="4 5">2789STDY5834921</strain>
    </source>
</reference>
<evidence type="ECO:0000313" key="5">
    <source>
        <dbReference type="Proteomes" id="UP000095413"/>
    </source>
</evidence>
<accession>A0A174TGL8</accession>
<dbReference type="AlphaFoldDB" id="A0A174TGL8"/>
<feature type="region of interest" description="Disordered" evidence="1">
    <location>
        <begin position="1"/>
        <end position="22"/>
    </location>
</feature>
<feature type="compositionally biased region" description="Basic and acidic residues" evidence="1">
    <location>
        <begin position="1"/>
        <end position="10"/>
    </location>
</feature>